<feature type="domain" description="Knr4/Smi1-like" evidence="1">
    <location>
        <begin position="41"/>
        <end position="159"/>
    </location>
</feature>
<protein>
    <submittedName>
        <fullName evidence="2">SMI1 / KNR4 family protein</fullName>
    </submittedName>
</protein>
<dbReference type="InterPro" id="IPR037883">
    <property type="entry name" value="Knr4/Smi1-like_sf"/>
</dbReference>
<dbReference type="RefSeq" id="WP_033629671.1">
    <property type="nucleotide sequence ID" value="NZ_JYGO01000002.1"/>
</dbReference>
<proteinExistence type="predicted"/>
<name>A0A0F2DM34_STROR</name>
<dbReference type="EMBL" id="JYGR01000005">
    <property type="protein sequence ID" value="KJQ70641.1"/>
    <property type="molecule type" value="Genomic_DNA"/>
</dbReference>
<organism evidence="2 3">
    <name type="scientific">Streptococcus oralis subsp. oralis</name>
    <dbReference type="NCBI Taxonomy" id="1891914"/>
    <lineage>
        <taxon>Bacteria</taxon>
        <taxon>Bacillati</taxon>
        <taxon>Bacillota</taxon>
        <taxon>Bacilli</taxon>
        <taxon>Lactobacillales</taxon>
        <taxon>Streptococcaceae</taxon>
        <taxon>Streptococcus</taxon>
    </lineage>
</organism>
<dbReference type="Pfam" id="PF09346">
    <property type="entry name" value="SMI1_KNR4"/>
    <property type="match status" value="1"/>
</dbReference>
<sequence>MNIKFKKFGLSPEDIQQMKNYGILPDKRTLKSLSKAYNSSNPNIKDIIEFQDKLGFKIDTDYVDFLLKNNGGVPSKIRIKGNKMVIDHFLSFKSDYKLNSIIDIYPDFQQYGLPIAETPSGDSIILSSDGKIRFFNHNIDSIDEEIGVIADNFLELLEKLY</sequence>
<dbReference type="PATRIC" id="fig|28037.214.peg.1174"/>
<comment type="caution">
    <text evidence="2">The sequence shown here is derived from an EMBL/GenBank/DDBJ whole genome shotgun (WGS) entry which is preliminary data.</text>
</comment>
<reference evidence="2 3" key="1">
    <citation type="submission" date="2015-02" db="EMBL/GenBank/DDBJ databases">
        <title>Evolution of amylase-binding proteins of oral streptococcal species.</title>
        <authorList>
            <person name="Haase E.M."/>
        </authorList>
    </citation>
    <scope>NUCLEOTIDE SEQUENCE [LARGE SCALE GENOMIC DNA]</scope>
    <source>
        <strain evidence="2 3">SK141</strain>
    </source>
</reference>
<evidence type="ECO:0000313" key="2">
    <source>
        <dbReference type="EMBL" id="KJQ70641.1"/>
    </source>
</evidence>
<accession>A0A0F2DM34</accession>
<dbReference type="SMART" id="SM00860">
    <property type="entry name" value="SMI1_KNR4"/>
    <property type="match status" value="1"/>
</dbReference>
<dbReference type="InterPro" id="IPR018958">
    <property type="entry name" value="Knr4/Smi1-like_dom"/>
</dbReference>
<dbReference type="Gene3D" id="3.40.1580.10">
    <property type="entry name" value="SMI1/KNR4-like"/>
    <property type="match status" value="1"/>
</dbReference>
<dbReference type="AlphaFoldDB" id="A0A0F2DM34"/>
<dbReference type="Proteomes" id="UP000033716">
    <property type="component" value="Unassembled WGS sequence"/>
</dbReference>
<gene>
    <name evidence="2" type="ORF">TZ92_01169</name>
</gene>
<evidence type="ECO:0000259" key="1">
    <source>
        <dbReference type="SMART" id="SM00860"/>
    </source>
</evidence>
<evidence type="ECO:0000313" key="3">
    <source>
        <dbReference type="Proteomes" id="UP000033716"/>
    </source>
</evidence>
<dbReference type="SUPFAM" id="SSF160631">
    <property type="entry name" value="SMI1/KNR4-like"/>
    <property type="match status" value="1"/>
</dbReference>